<dbReference type="EMBL" id="CP023483">
    <property type="protein sequence ID" value="ATF25478.1"/>
    <property type="molecule type" value="Genomic_DNA"/>
</dbReference>
<proteinExistence type="inferred from homology"/>
<dbReference type="InterPro" id="IPR003439">
    <property type="entry name" value="ABC_transporter-like_ATP-bd"/>
</dbReference>
<evidence type="ECO:0000256" key="3">
    <source>
        <dbReference type="ARBA" id="ARBA00022448"/>
    </source>
</evidence>
<dbReference type="SUPFAM" id="SSF52540">
    <property type="entry name" value="P-loop containing nucleoside triphosphate hydrolases"/>
    <property type="match status" value="2"/>
</dbReference>
<dbReference type="PROSITE" id="PS00211">
    <property type="entry name" value="ABC_TRANSPORTER_1"/>
    <property type="match status" value="1"/>
</dbReference>
<keyword evidence="6" id="KW-0547">Nucleotide-binding</keyword>
<dbReference type="STRING" id="2756.BFR44_00720"/>
<dbReference type="GO" id="GO:0016887">
    <property type="term" value="F:ATP hydrolysis activity"/>
    <property type="evidence" value="ECO:0007669"/>
    <property type="project" value="InterPro"/>
</dbReference>
<dbReference type="Gene3D" id="3.40.50.300">
    <property type="entry name" value="P-loop containing nucleotide triphosphate hydrolases"/>
    <property type="match status" value="2"/>
</dbReference>
<keyword evidence="4" id="KW-1003">Cell membrane</keyword>
<dbReference type="SMART" id="SM00382">
    <property type="entry name" value="AAA"/>
    <property type="match status" value="2"/>
</dbReference>
<protein>
    <recommendedName>
        <fullName evidence="11">ABC transporter domain-containing protein</fullName>
    </recommendedName>
</protein>
<dbReference type="PANTHER" id="PTHR43553:SF23">
    <property type="entry name" value="ABC TRANSPORTER ATP-BINDING COMPONENT"/>
    <property type="match status" value="1"/>
</dbReference>
<dbReference type="PANTHER" id="PTHR43553">
    <property type="entry name" value="HEAVY METAL TRANSPORTER"/>
    <property type="match status" value="1"/>
</dbReference>
<keyword evidence="5" id="KW-0677">Repeat</keyword>
<dbReference type="GO" id="GO:0005524">
    <property type="term" value="F:ATP binding"/>
    <property type="evidence" value="ECO:0007669"/>
    <property type="project" value="UniProtKB-KW"/>
</dbReference>
<sequence length="483" mass="53679">MIELKDVTYKYQGREEPSIKGLNLKIPQGQVVVITGKSGSGKTTLTRLMNSLVPHYYEGQLQGKVTVNGIDTATQPLWKLPFTVGSVLQDPRSQFFGLHVKDEVVFGAENHAVPQADIQTRLSEVSEALKINHLLNHSLYQLSSGEKQRVALSSVQMMSPNVYLFDEPSSNLDAEMAVFLTSFIEKLKKQGATLIISEHRLHYLMGVMDRLVVLKQGEIVADIPQIEVEEYLENEGKNQGLRQLAPKVAAYEAIDTTKLAPLVSVEKLVYQPKDSTFKLNIAELNGFPGEVIAIVGGNGAGKTTLARALAGFIKPKSGVVKMNGIKMNQRKRMQHSWFVAQDADYQLFSESVAKELILGNEKQPNITEKAALLLDKMGLTHLKMAHPMQLSGGEKQRLSISVGLIRERDCLILDEPTSGLDGYHMEQMADYLRTPLFKEKCIFIVTHDEAFIASCCTRVVRLKDGKIIEDKPTVIGESIKEMM</sequence>
<evidence type="ECO:0000256" key="2">
    <source>
        <dbReference type="ARBA" id="ARBA00005417"/>
    </source>
</evidence>
<keyword evidence="8" id="KW-1278">Translocase</keyword>
<evidence type="ECO:0000256" key="9">
    <source>
        <dbReference type="ARBA" id="ARBA00023136"/>
    </source>
</evidence>
<dbReference type="InterPro" id="IPR027417">
    <property type="entry name" value="P-loop_NTPase"/>
</dbReference>
<reference evidence="12 13" key="1">
    <citation type="submission" date="2017-09" db="EMBL/GenBank/DDBJ databases">
        <title>Complete Genome Sequences of Two Strains of the Meat Spoilage Bacterium Brochothrix thermosphacta Isolated from Ground Chicken.</title>
        <authorList>
            <person name="Paoli G.C."/>
            <person name="Wijey C."/>
            <person name="Chen C.-Y."/>
            <person name="Nguyen L."/>
            <person name="Yan X."/>
            <person name="Irwin P.L."/>
        </authorList>
    </citation>
    <scope>NUCLEOTIDE SEQUENCE [LARGE SCALE GENOMIC DNA]</scope>
    <source>
        <strain evidence="12 13">BI</strain>
    </source>
</reference>
<feature type="domain" description="ABC transporter" evidence="11">
    <location>
        <begin position="2"/>
        <end position="241"/>
    </location>
</feature>
<evidence type="ECO:0000256" key="6">
    <source>
        <dbReference type="ARBA" id="ARBA00022741"/>
    </source>
</evidence>
<name>A0A1D2KV44_BROTH</name>
<evidence type="ECO:0000313" key="12">
    <source>
        <dbReference type="EMBL" id="ATF25478.1"/>
    </source>
</evidence>
<dbReference type="GO" id="GO:0043190">
    <property type="term" value="C:ATP-binding cassette (ABC) transporter complex"/>
    <property type="evidence" value="ECO:0007669"/>
    <property type="project" value="TreeGrafter"/>
</dbReference>
<dbReference type="CDD" id="cd03225">
    <property type="entry name" value="ABC_cobalt_CbiO_domain1"/>
    <property type="match status" value="1"/>
</dbReference>
<evidence type="ECO:0000256" key="7">
    <source>
        <dbReference type="ARBA" id="ARBA00022840"/>
    </source>
</evidence>
<dbReference type="InterPro" id="IPR003593">
    <property type="entry name" value="AAA+_ATPase"/>
</dbReference>
<evidence type="ECO:0000259" key="11">
    <source>
        <dbReference type="PROSITE" id="PS50893"/>
    </source>
</evidence>
<dbReference type="KEGG" id="bths:CNY62_03160"/>
<evidence type="ECO:0000256" key="10">
    <source>
        <dbReference type="ARBA" id="ARBA00025157"/>
    </source>
</evidence>
<dbReference type="OrthoDB" id="501320at2"/>
<dbReference type="AlphaFoldDB" id="A0A1D2KV44"/>
<evidence type="ECO:0000313" key="13">
    <source>
        <dbReference type="Proteomes" id="UP000243591"/>
    </source>
</evidence>
<accession>A0A1D2KV44</accession>
<evidence type="ECO:0000256" key="1">
    <source>
        <dbReference type="ARBA" id="ARBA00004202"/>
    </source>
</evidence>
<dbReference type="Pfam" id="PF00005">
    <property type="entry name" value="ABC_tran"/>
    <property type="match status" value="2"/>
</dbReference>
<dbReference type="PROSITE" id="PS50893">
    <property type="entry name" value="ABC_TRANSPORTER_2"/>
    <property type="match status" value="2"/>
</dbReference>
<evidence type="ECO:0000256" key="5">
    <source>
        <dbReference type="ARBA" id="ARBA00022737"/>
    </source>
</evidence>
<comment type="subcellular location">
    <subcellularLocation>
        <location evidence="1">Cell membrane</location>
        <topology evidence="1">Peripheral membrane protein</topology>
    </subcellularLocation>
</comment>
<evidence type="ECO:0000256" key="4">
    <source>
        <dbReference type="ARBA" id="ARBA00022475"/>
    </source>
</evidence>
<dbReference type="Proteomes" id="UP000243591">
    <property type="component" value="Chromosome"/>
</dbReference>
<dbReference type="RefSeq" id="WP_069125709.1">
    <property type="nucleotide sequence ID" value="NZ_CP023483.1"/>
</dbReference>
<dbReference type="GO" id="GO:0042626">
    <property type="term" value="F:ATPase-coupled transmembrane transporter activity"/>
    <property type="evidence" value="ECO:0007669"/>
    <property type="project" value="TreeGrafter"/>
</dbReference>
<dbReference type="InterPro" id="IPR017871">
    <property type="entry name" value="ABC_transporter-like_CS"/>
</dbReference>
<keyword evidence="13" id="KW-1185">Reference proteome</keyword>
<dbReference type="InterPro" id="IPR050095">
    <property type="entry name" value="ECF_ABC_transporter_ATP-bd"/>
</dbReference>
<dbReference type="InterPro" id="IPR015856">
    <property type="entry name" value="ABC_transpr_CbiO/EcfA_su"/>
</dbReference>
<feature type="domain" description="ABC transporter" evidence="11">
    <location>
        <begin position="263"/>
        <end position="481"/>
    </location>
</feature>
<comment type="similarity">
    <text evidence="2">Belongs to the ABC transporter superfamily.</text>
</comment>
<comment type="function">
    <text evidence="10">Probably part of an ABC transporter complex. Responsible for energy coupling to the transport system.</text>
</comment>
<organism evidence="12 13">
    <name type="scientific">Brochothrix thermosphacta</name>
    <name type="common">Microbacterium thermosphactum</name>
    <dbReference type="NCBI Taxonomy" id="2756"/>
    <lineage>
        <taxon>Bacteria</taxon>
        <taxon>Bacillati</taxon>
        <taxon>Bacillota</taxon>
        <taxon>Bacilli</taxon>
        <taxon>Bacillales</taxon>
        <taxon>Listeriaceae</taxon>
        <taxon>Brochothrix</taxon>
    </lineage>
</organism>
<evidence type="ECO:0000256" key="8">
    <source>
        <dbReference type="ARBA" id="ARBA00022967"/>
    </source>
</evidence>
<keyword evidence="9" id="KW-0472">Membrane</keyword>
<gene>
    <name evidence="12" type="ORF">CNY62_03160</name>
</gene>
<keyword evidence="3" id="KW-0813">Transport</keyword>
<keyword evidence="7" id="KW-0067">ATP-binding</keyword>